<evidence type="ECO:0000256" key="6">
    <source>
        <dbReference type="SAM" id="Phobius"/>
    </source>
</evidence>
<reference evidence="9" key="1">
    <citation type="journal article" date="2019" name="Int. J. Syst. Evol. Microbiol.">
        <title>The Global Catalogue of Microorganisms (GCM) 10K type strain sequencing project: providing services to taxonomists for standard genome sequencing and annotation.</title>
        <authorList>
            <consortium name="The Broad Institute Genomics Platform"/>
            <consortium name="The Broad Institute Genome Sequencing Center for Infectious Disease"/>
            <person name="Wu L."/>
            <person name="Ma J."/>
        </authorList>
    </citation>
    <scope>NUCLEOTIDE SEQUENCE [LARGE SCALE GENOMIC DNA]</scope>
    <source>
        <strain evidence="9">JCM 9651</strain>
    </source>
</reference>
<evidence type="ECO:0000256" key="2">
    <source>
        <dbReference type="ARBA" id="ARBA00022741"/>
    </source>
</evidence>
<evidence type="ECO:0000313" key="8">
    <source>
        <dbReference type="EMBL" id="GAA3372732.1"/>
    </source>
</evidence>
<proteinExistence type="predicted"/>
<feature type="transmembrane region" description="Helical" evidence="6">
    <location>
        <begin position="528"/>
        <end position="550"/>
    </location>
</feature>
<dbReference type="PROSITE" id="PS00107">
    <property type="entry name" value="PROTEIN_KINASE_ATP"/>
    <property type="match status" value="1"/>
</dbReference>
<feature type="transmembrane region" description="Helical" evidence="6">
    <location>
        <begin position="497"/>
        <end position="516"/>
    </location>
</feature>
<dbReference type="InterPro" id="IPR000719">
    <property type="entry name" value="Prot_kinase_dom"/>
</dbReference>
<evidence type="ECO:0000256" key="5">
    <source>
        <dbReference type="PROSITE-ProRule" id="PRU10141"/>
    </source>
</evidence>
<keyword evidence="4 5" id="KW-0067">ATP-binding</keyword>
<keyword evidence="2 5" id="KW-0547">Nucleotide-binding</keyword>
<dbReference type="PANTHER" id="PTHR43289:SF34">
    <property type="entry name" value="SERINE_THREONINE-PROTEIN KINASE YBDM-RELATED"/>
    <property type="match status" value="1"/>
</dbReference>
<dbReference type="InterPro" id="IPR011009">
    <property type="entry name" value="Kinase-like_dom_sf"/>
</dbReference>
<dbReference type="RefSeq" id="WP_345037416.1">
    <property type="nucleotide sequence ID" value="NZ_BAAAYL010000001.1"/>
</dbReference>
<evidence type="ECO:0000256" key="3">
    <source>
        <dbReference type="ARBA" id="ARBA00022777"/>
    </source>
</evidence>
<dbReference type="EMBL" id="BAAAYL010000001">
    <property type="protein sequence ID" value="GAA3372732.1"/>
    <property type="molecule type" value="Genomic_DNA"/>
</dbReference>
<protein>
    <recommendedName>
        <fullName evidence="7">Protein kinase domain-containing protein</fullName>
    </recommendedName>
</protein>
<dbReference type="Pfam" id="PF00069">
    <property type="entry name" value="Pkinase"/>
    <property type="match status" value="1"/>
</dbReference>
<keyword evidence="1" id="KW-0808">Transferase</keyword>
<evidence type="ECO:0000313" key="9">
    <source>
        <dbReference type="Proteomes" id="UP001499990"/>
    </source>
</evidence>
<feature type="binding site" evidence="5">
    <location>
        <position position="43"/>
    </location>
    <ligand>
        <name>ATP</name>
        <dbReference type="ChEBI" id="CHEBI:30616"/>
    </ligand>
</feature>
<keyword evidence="6" id="KW-1133">Transmembrane helix</keyword>
<dbReference type="PROSITE" id="PS00108">
    <property type="entry name" value="PROTEIN_KINASE_ST"/>
    <property type="match status" value="1"/>
</dbReference>
<evidence type="ECO:0000256" key="1">
    <source>
        <dbReference type="ARBA" id="ARBA00022679"/>
    </source>
</evidence>
<dbReference type="CDD" id="cd14014">
    <property type="entry name" value="STKc_PknB_like"/>
    <property type="match status" value="1"/>
</dbReference>
<dbReference type="PROSITE" id="PS50011">
    <property type="entry name" value="PROTEIN_KINASE_DOM"/>
    <property type="match status" value="1"/>
</dbReference>
<dbReference type="PANTHER" id="PTHR43289">
    <property type="entry name" value="MITOGEN-ACTIVATED PROTEIN KINASE KINASE KINASE 20-RELATED"/>
    <property type="match status" value="1"/>
</dbReference>
<keyword evidence="9" id="KW-1185">Reference proteome</keyword>
<dbReference type="Pfam" id="PF14219">
    <property type="entry name" value="DUF4328"/>
    <property type="match status" value="1"/>
</dbReference>
<accession>A0ABP6SBN4</accession>
<feature type="transmembrane region" description="Helical" evidence="6">
    <location>
        <begin position="409"/>
        <end position="429"/>
    </location>
</feature>
<dbReference type="SMART" id="SM00220">
    <property type="entry name" value="S_TKc"/>
    <property type="match status" value="1"/>
</dbReference>
<dbReference type="SUPFAM" id="SSF56112">
    <property type="entry name" value="Protein kinase-like (PK-like)"/>
    <property type="match status" value="1"/>
</dbReference>
<dbReference type="InterPro" id="IPR025565">
    <property type="entry name" value="DUF4328"/>
</dbReference>
<evidence type="ECO:0000256" key="4">
    <source>
        <dbReference type="ARBA" id="ARBA00022840"/>
    </source>
</evidence>
<sequence length="586" mass="63559">MDDLRPGDPQQIGAYRLLRRLGTGGMGQVYLARSGGGRTVVVKVVRGELADQPEFRRRFRQEVAAARRVGGTWTAPVLDADTEAAAPWVATGYIAGPSLQDVVDDEQYGPLREHSALVLANGLLQALADIHRAGLVHRDLKPSNILVTLDGPRVIDFGIARALEPVADALATRTGAVVGSPGFMSPEQVRGERVGTATDVFCLGAVLAYCATGRMPFGGAESGIHALLFRIAQEEPDLAGLPEGPLRALITACLAKDPAARPAVTELLRHTASYAQHSGTWLPAGLTAHLGRHAARLLDTDAPAQETTMPAGRFGPAPLPHVPVGFTPAPAPTPVPVPVPAPASRLKSPKALSNALVTLLCVSSLCSVVDLNYAVGLYRRLSDAARLPAPASAARFEELKKTWQDAPDWVMLTWTLIMLTIFVVWLFWFRRVRINAEAFAPQQHRFSRGWAMFCWFIPIAHLWIPKQITNDIWNASAPHEADREEDTRSRRVLHAWWLLYAANMALIYVSKTWVYWDEAEDTAAARLVALVTLANAALYLGAAVLAIVVVQQLTAMQQRRIDHHVPVGHAGTPVPQWGHMTAPGGH</sequence>
<organism evidence="8 9">
    <name type="scientific">Streptomyces sannanensis</name>
    <dbReference type="NCBI Taxonomy" id="285536"/>
    <lineage>
        <taxon>Bacteria</taxon>
        <taxon>Bacillati</taxon>
        <taxon>Actinomycetota</taxon>
        <taxon>Actinomycetes</taxon>
        <taxon>Kitasatosporales</taxon>
        <taxon>Streptomycetaceae</taxon>
        <taxon>Streptomyces</taxon>
    </lineage>
</organism>
<keyword evidence="3" id="KW-0418">Kinase</keyword>
<keyword evidence="6" id="KW-0812">Transmembrane</keyword>
<comment type="caution">
    <text evidence="8">The sequence shown here is derived from an EMBL/GenBank/DDBJ whole genome shotgun (WGS) entry which is preliminary data.</text>
</comment>
<feature type="domain" description="Protein kinase" evidence="7">
    <location>
        <begin position="15"/>
        <end position="273"/>
    </location>
</feature>
<name>A0ABP6SBN4_9ACTN</name>
<keyword evidence="6" id="KW-0472">Membrane</keyword>
<dbReference type="Proteomes" id="UP001499990">
    <property type="component" value="Unassembled WGS sequence"/>
</dbReference>
<dbReference type="InterPro" id="IPR017441">
    <property type="entry name" value="Protein_kinase_ATP_BS"/>
</dbReference>
<dbReference type="Gene3D" id="1.10.510.10">
    <property type="entry name" value="Transferase(Phosphotransferase) domain 1"/>
    <property type="match status" value="1"/>
</dbReference>
<dbReference type="InterPro" id="IPR008271">
    <property type="entry name" value="Ser/Thr_kinase_AS"/>
</dbReference>
<gene>
    <name evidence="8" type="ORF">GCM10020367_29090</name>
</gene>
<dbReference type="Gene3D" id="3.30.200.20">
    <property type="entry name" value="Phosphorylase Kinase, domain 1"/>
    <property type="match status" value="1"/>
</dbReference>
<evidence type="ECO:0000259" key="7">
    <source>
        <dbReference type="PROSITE" id="PS50011"/>
    </source>
</evidence>